<dbReference type="InterPro" id="IPR010341">
    <property type="entry name" value="DUF936_pln"/>
</dbReference>
<keyword evidence="4" id="KW-1185">Reference proteome</keyword>
<feature type="compositionally biased region" description="Low complexity" evidence="1">
    <location>
        <begin position="99"/>
        <end position="115"/>
    </location>
</feature>
<feature type="domain" description="DUF6857" evidence="2">
    <location>
        <begin position="1"/>
        <end position="109"/>
    </location>
</feature>
<organism evidence="3 4">
    <name type="scientific">Acer saccharum</name>
    <name type="common">Sugar maple</name>
    <dbReference type="NCBI Taxonomy" id="4024"/>
    <lineage>
        <taxon>Eukaryota</taxon>
        <taxon>Viridiplantae</taxon>
        <taxon>Streptophyta</taxon>
        <taxon>Embryophyta</taxon>
        <taxon>Tracheophyta</taxon>
        <taxon>Spermatophyta</taxon>
        <taxon>Magnoliopsida</taxon>
        <taxon>eudicotyledons</taxon>
        <taxon>Gunneridae</taxon>
        <taxon>Pentapetalae</taxon>
        <taxon>rosids</taxon>
        <taxon>malvids</taxon>
        <taxon>Sapindales</taxon>
        <taxon>Sapindaceae</taxon>
        <taxon>Hippocastanoideae</taxon>
        <taxon>Acereae</taxon>
        <taxon>Acer</taxon>
    </lineage>
</organism>
<dbReference type="AlphaFoldDB" id="A0AA39VAQ7"/>
<dbReference type="InterPro" id="IPR049172">
    <property type="entry name" value="DUF6857_pln"/>
</dbReference>
<dbReference type="PANTHER" id="PTHR31928:SF3">
    <property type="entry name" value="EXPRESSED PROTEIN"/>
    <property type="match status" value="1"/>
</dbReference>
<comment type="caution">
    <text evidence="3">The sequence shown here is derived from an EMBL/GenBank/DDBJ whole genome shotgun (WGS) entry which is preliminary data.</text>
</comment>
<gene>
    <name evidence="3" type="ORF">LWI29_023542</name>
</gene>
<dbReference type="Proteomes" id="UP001168877">
    <property type="component" value="Unassembled WGS sequence"/>
</dbReference>
<dbReference type="EMBL" id="JAUESC010000388">
    <property type="protein sequence ID" value="KAK0571917.1"/>
    <property type="molecule type" value="Genomic_DNA"/>
</dbReference>
<feature type="compositionally biased region" description="Polar residues" evidence="1">
    <location>
        <begin position="82"/>
        <end position="98"/>
    </location>
</feature>
<protein>
    <recommendedName>
        <fullName evidence="2">DUF6857 domain-containing protein</fullName>
    </recommendedName>
</protein>
<accession>A0AA39VAQ7</accession>
<sequence>MFSELSFASKTENPLPTINRFFSIYNDVLKYTGIVESVATSHSSDTSHSKTTTEQSKSISLWIEAALATDLEIVSLLTSPNDQPPSTLLKNLPRRQSLNAPSKNQSKASSSPAAPSLLLSSSITVEASNDWLDREVSSGDEQLTAKIERLKRKIFGFVIQHVGTTFDNSMPS</sequence>
<proteinExistence type="predicted"/>
<feature type="region of interest" description="Disordered" evidence="1">
    <location>
        <begin position="82"/>
        <end position="115"/>
    </location>
</feature>
<evidence type="ECO:0000259" key="2">
    <source>
        <dbReference type="Pfam" id="PF21647"/>
    </source>
</evidence>
<evidence type="ECO:0000313" key="4">
    <source>
        <dbReference type="Proteomes" id="UP001168877"/>
    </source>
</evidence>
<dbReference type="Pfam" id="PF21647">
    <property type="entry name" value="DUF6857"/>
    <property type="match status" value="2"/>
</dbReference>
<feature type="domain" description="DUF6857" evidence="2">
    <location>
        <begin position="129"/>
        <end position="168"/>
    </location>
</feature>
<reference evidence="3" key="1">
    <citation type="journal article" date="2022" name="Plant J.">
        <title>Strategies of tolerance reflected in two North American maple genomes.</title>
        <authorList>
            <person name="McEvoy S.L."/>
            <person name="Sezen U.U."/>
            <person name="Trouern-Trend A."/>
            <person name="McMahon S.M."/>
            <person name="Schaberg P.G."/>
            <person name="Yang J."/>
            <person name="Wegrzyn J.L."/>
            <person name="Swenson N.G."/>
        </authorList>
    </citation>
    <scope>NUCLEOTIDE SEQUENCE</scope>
    <source>
        <strain evidence="3">NS2018</strain>
    </source>
</reference>
<evidence type="ECO:0000256" key="1">
    <source>
        <dbReference type="SAM" id="MobiDB-lite"/>
    </source>
</evidence>
<evidence type="ECO:0000313" key="3">
    <source>
        <dbReference type="EMBL" id="KAK0571917.1"/>
    </source>
</evidence>
<dbReference type="PANTHER" id="PTHR31928">
    <property type="entry name" value="EXPRESSED PROTEIN"/>
    <property type="match status" value="1"/>
</dbReference>
<name>A0AA39VAQ7_ACESA</name>
<reference evidence="3" key="2">
    <citation type="submission" date="2023-06" db="EMBL/GenBank/DDBJ databases">
        <authorList>
            <person name="Swenson N.G."/>
            <person name="Wegrzyn J.L."/>
            <person name="Mcevoy S.L."/>
        </authorList>
    </citation>
    <scope>NUCLEOTIDE SEQUENCE</scope>
    <source>
        <strain evidence="3">NS2018</strain>
        <tissue evidence="3">Leaf</tissue>
    </source>
</reference>